<keyword evidence="6" id="KW-1185">Reference proteome</keyword>
<feature type="binding site" evidence="3">
    <location>
        <position position="73"/>
    </location>
    <ligand>
        <name>ATP</name>
        <dbReference type="ChEBI" id="CHEBI:30616"/>
    </ligand>
</feature>
<dbReference type="PANTHER" id="PTHR24361">
    <property type="entry name" value="MITOGEN-ACTIVATED KINASE KINASE KINASE"/>
    <property type="match status" value="1"/>
</dbReference>
<dbReference type="InterPro" id="IPR000719">
    <property type="entry name" value="Prot_kinase_dom"/>
</dbReference>
<reference evidence="5 6" key="1">
    <citation type="journal article" date="2023" name="Ecotoxicol. Environ. Saf.">
        <title>Mercury remediation potential of mercury-resistant strain Rheinheimera metallidurans sp. nov. isolated from a municipal waste dumping site.</title>
        <authorList>
            <person name="Yadav V."/>
            <person name="Manjhi A."/>
            <person name="Vadakedath N."/>
        </authorList>
    </citation>
    <scope>NUCLEOTIDE SEQUENCE [LARGE SCALE GENOMIC DNA]</scope>
    <source>
        <strain evidence="5 6">E-49</strain>
    </source>
</reference>
<evidence type="ECO:0000256" key="3">
    <source>
        <dbReference type="PROSITE-ProRule" id="PRU10141"/>
    </source>
</evidence>
<proteinExistence type="predicted"/>
<name>A0ABU8CB73_9GAMM</name>
<keyword evidence="2 3" id="KW-0067">ATP-binding</keyword>
<dbReference type="InterPro" id="IPR011009">
    <property type="entry name" value="Kinase-like_dom_sf"/>
</dbReference>
<evidence type="ECO:0000313" key="6">
    <source>
        <dbReference type="Proteomes" id="UP001375382"/>
    </source>
</evidence>
<keyword evidence="1 3" id="KW-0547">Nucleotide-binding</keyword>
<dbReference type="EMBL" id="JALAAR010000020">
    <property type="protein sequence ID" value="MEH8019152.1"/>
    <property type="molecule type" value="Genomic_DNA"/>
</dbReference>
<dbReference type="PROSITE" id="PS00107">
    <property type="entry name" value="PROTEIN_KINASE_ATP"/>
    <property type="match status" value="1"/>
</dbReference>
<dbReference type="Pfam" id="PF00069">
    <property type="entry name" value="Pkinase"/>
    <property type="match status" value="1"/>
</dbReference>
<comment type="caution">
    <text evidence="5">The sequence shown here is derived from an EMBL/GenBank/DDBJ whole genome shotgun (WGS) entry which is preliminary data.</text>
</comment>
<evidence type="ECO:0000256" key="2">
    <source>
        <dbReference type="ARBA" id="ARBA00022840"/>
    </source>
</evidence>
<keyword evidence="5" id="KW-0418">Kinase</keyword>
<accession>A0ABU8CB73</accession>
<dbReference type="InterPro" id="IPR017441">
    <property type="entry name" value="Protein_kinase_ATP_BS"/>
</dbReference>
<evidence type="ECO:0000256" key="1">
    <source>
        <dbReference type="ARBA" id="ARBA00022741"/>
    </source>
</evidence>
<evidence type="ECO:0000313" key="5">
    <source>
        <dbReference type="EMBL" id="MEH8019152.1"/>
    </source>
</evidence>
<dbReference type="PROSITE" id="PS00108">
    <property type="entry name" value="PROTEIN_KINASE_ST"/>
    <property type="match status" value="1"/>
</dbReference>
<feature type="domain" description="Protein kinase" evidence="4">
    <location>
        <begin position="45"/>
        <end position="316"/>
    </location>
</feature>
<dbReference type="InterPro" id="IPR008271">
    <property type="entry name" value="Ser/Thr_kinase_AS"/>
</dbReference>
<dbReference type="Proteomes" id="UP001375382">
    <property type="component" value="Unassembled WGS sequence"/>
</dbReference>
<protein>
    <submittedName>
        <fullName evidence="5">Protein kinase</fullName>
    </submittedName>
</protein>
<keyword evidence="5" id="KW-0808">Transferase</keyword>
<evidence type="ECO:0000259" key="4">
    <source>
        <dbReference type="PROSITE" id="PS50011"/>
    </source>
</evidence>
<gene>
    <name evidence="5" type="ORF">MN202_18090</name>
</gene>
<dbReference type="PROSITE" id="PS50011">
    <property type="entry name" value="PROTEIN_KINASE_DOM"/>
    <property type="match status" value="1"/>
</dbReference>
<dbReference type="SUPFAM" id="SSF56112">
    <property type="entry name" value="Protein kinase-like (PK-like)"/>
    <property type="match status" value="1"/>
</dbReference>
<dbReference type="GO" id="GO:0016301">
    <property type="term" value="F:kinase activity"/>
    <property type="evidence" value="ECO:0007669"/>
    <property type="project" value="UniProtKB-KW"/>
</dbReference>
<sequence length="624" mass="69363">MQYKNQLRNFYIPEEQSIYLLNANDAKKLKDWVALCVSELEKLGYSDIALIGKGAYGFAFAGLDRGNQACVFKFSRINLPQHIQERLADEAYMLSQVQHPNVPRYITYQVIKKQGILMMQRGAGIDLEHYSLKHGRLSARLLVDIACQLADVLLALRSHNKDGELQPIVHGDVKPSNLVFDEHSGHISLIDWGSSVFAQLDANGQYLANNVMQLMSSDLQNSNARMGDVYFIGPEQRIGALSSPRFDEQGVAGTLYALASGQSCRFGNKAIPARSLGLPVEFATMLDSMLADDAGLRAQAGDYFLQHMSRLKHLVLPELPLFDDTAQLPVWISPQVRELDTVVYSSRKSFLREHSEEEGIAYVDDVQLERYYKNYLQGMGETEKAFVAAVSRLARYPVVGGLAIHWQAGGVYIDSSLNLYDESLAQSFALSVNNVVALARAIAKVGIFKACLFNARNTIHISRDSTAQPFIAAADAAIPYQLAPVLSSEDASKQHSYFEDGKDPDEQLVLPDAIMDDIARLNLIRHTGCIIFEVSSLYMKIHSYYRLLDPAAESEFNRLLQSILRKVALISGEGVGGFMKLPYKDTRFFSHQPQQPPCYYPANPAKQLSGNAKNCSNLNQSGDS</sequence>
<organism evidence="5 6">
    <name type="scientific">Rheinheimera muenzenbergensis</name>
    <dbReference type="NCBI Taxonomy" id="1193628"/>
    <lineage>
        <taxon>Bacteria</taxon>
        <taxon>Pseudomonadati</taxon>
        <taxon>Pseudomonadota</taxon>
        <taxon>Gammaproteobacteria</taxon>
        <taxon>Chromatiales</taxon>
        <taxon>Chromatiaceae</taxon>
        <taxon>Rheinheimera</taxon>
    </lineage>
</organism>
<dbReference type="SMART" id="SM00220">
    <property type="entry name" value="S_TKc"/>
    <property type="match status" value="1"/>
</dbReference>
<dbReference type="InterPro" id="IPR053235">
    <property type="entry name" value="Ser_Thr_kinase"/>
</dbReference>
<dbReference type="RefSeq" id="WP_335737549.1">
    <property type="nucleotide sequence ID" value="NZ_JALAAR010000020.1"/>
</dbReference>
<dbReference type="Gene3D" id="1.10.510.10">
    <property type="entry name" value="Transferase(Phosphotransferase) domain 1"/>
    <property type="match status" value="1"/>
</dbReference>
<dbReference type="Gene3D" id="3.30.200.20">
    <property type="entry name" value="Phosphorylase Kinase, domain 1"/>
    <property type="match status" value="1"/>
</dbReference>